<reference evidence="1 2" key="1">
    <citation type="submission" date="2018-04" db="EMBL/GenBank/DDBJ databases">
        <title>Denitrifier Microvirgula.</title>
        <authorList>
            <person name="Anderson E."/>
            <person name="Jang J."/>
            <person name="Ishii S."/>
        </authorList>
    </citation>
    <scope>NUCLEOTIDE SEQUENCE [LARGE SCALE GENOMIC DNA]</scope>
    <source>
        <strain evidence="1 2">BE2.4</strain>
    </source>
</reference>
<name>A0A2S0PA44_9NEIS</name>
<evidence type="ECO:0000313" key="1">
    <source>
        <dbReference type="EMBL" id="AVY94248.1"/>
    </source>
</evidence>
<keyword evidence="2" id="KW-1185">Reference proteome</keyword>
<evidence type="ECO:0008006" key="3">
    <source>
        <dbReference type="Google" id="ProtNLM"/>
    </source>
</evidence>
<proteinExistence type="predicted"/>
<dbReference type="STRING" id="1122240.GCA_000620105_02500"/>
<sequence>MSILSTGGRRIAGWLAVAACVVLTACSTPQLTSVWRSPDFSGPAPKQILVIGISKSDSHRRIFEDSFARSLRDAGIPAATSYALLPESGQLSRADIRDTVTRTGSDAILVTRLLRVDQRISVSPGYMGPGYGGFYGWYGAAWASMPPQVDQYEVLVIESTLWDFKQEKVIWSGTSETIAGQDVAGLTTKLAGVLIERMRKDGVL</sequence>
<dbReference type="KEGG" id="maer:DAI18_09485"/>
<evidence type="ECO:0000313" key="2">
    <source>
        <dbReference type="Proteomes" id="UP000244173"/>
    </source>
</evidence>
<dbReference type="OrthoDB" id="7059249at2"/>
<dbReference type="Proteomes" id="UP000244173">
    <property type="component" value="Chromosome"/>
</dbReference>
<dbReference type="RefSeq" id="WP_107889294.1">
    <property type="nucleotide sequence ID" value="NZ_CP028519.1"/>
</dbReference>
<dbReference type="EMBL" id="CP028519">
    <property type="protein sequence ID" value="AVY94248.1"/>
    <property type="molecule type" value="Genomic_DNA"/>
</dbReference>
<protein>
    <recommendedName>
        <fullName evidence="3">DUF4136 domain-containing protein</fullName>
    </recommendedName>
</protein>
<organism evidence="1 2">
    <name type="scientific">Microvirgula aerodenitrificans</name>
    <dbReference type="NCBI Taxonomy" id="57480"/>
    <lineage>
        <taxon>Bacteria</taxon>
        <taxon>Pseudomonadati</taxon>
        <taxon>Pseudomonadota</taxon>
        <taxon>Betaproteobacteria</taxon>
        <taxon>Neisseriales</taxon>
        <taxon>Aquaspirillaceae</taxon>
        <taxon>Microvirgula</taxon>
    </lineage>
</organism>
<gene>
    <name evidence="1" type="ORF">DAI18_09485</name>
</gene>
<dbReference type="AlphaFoldDB" id="A0A2S0PA44"/>
<dbReference type="Gene3D" id="3.30.160.670">
    <property type="match status" value="1"/>
</dbReference>
<accession>A0A2S0PA44</accession>